<evidence type="ECO:0000313" key="2">
    <source>
        <dbReference type="EMBL" id="CAF0890180.1"/>
    </source>
</evidence>
<feature type="signal peptide" evidence="1">
    <location>
        <begin position="1"/>
        <end position="20"/>
    </location>
</feature>
<dbReference type="Proteomes" id="UP000681722">
    <property type="component" value="Unassembled WGS sequence"/>
</dbReference>
<evidence type="ECO:0000313" key="3">
    <source>
        <dbReference type="EMBL" id="CAF3674649.1"/>
    </source>
</evidence>
<dbReference type="EMBL" id="CAJOBC010001373">
    <property type="protein sequence ID" value="CAF3674649.1"/>
    <property type="molecule type" value="Genomic_DNA"/>
</dbReference>
<feature type="chain" id="PRO_5036223617" evidence="1">
    <location>
        <begin position="21"/>
        <end position="428"/>
    </location>
</feature>
<organism evidence="2 4">
    <name type="scientific">Didymodactylos carnosus</name>
    <dbReference type="NCBI Taxonomy" id="1234261"/>
    <lineage>
        <taxon>Eukaryota</taxon>
        <taxon>Metazoa</taxon>
        <taxon>Spiralia</taxon>
        <taxon>Gnathifera</taxon>
        <taxon>Rotifera</taxon>
        <taxon>Eurotatoria</taxon>
        <taxon>Bdelloidea</taxon>
        <taxon>Philodinida</taxon>
        <taxon>Philodinidae</taxon>
        <taxon>Didymodactylos</taxon>
    </lineage>
</organism>
<dbReference type="AlphaFoldDB" id="A0A813YWW8"/>
<keyword evidence="4" id="KW-1185">Reference proteome</keyword>
<proteinExistence type="predicted"/>
<evidence type="ECO:0000313" key="4">
    <source>
        <dbReference type="Proteomes" id="UP000663829"/>
    </source>
</evidence>
<evidence type="ECO:0000256" key="1">
    <source>
        <dbReference type="SAM" id="SignalP"/>
    </source>
</evidence>
<protein>
    <submittedName>
        <fullName evidence="2">Uncharacterized protein</fullName>
    </submittedName>
</protein>
<dbReference type="Proteomes" id="UP000663829">
    <property type="component" value="Unassembled WGS sequence"/>
</dbReference>
<comment type="caution">
    <text evidence="2">The sequence shown here is derived from an EMBL/GenBank/DDBJ whole genome shotgun (WGS) entry which is preliminary data.</text>
</comment>
<gene>
    <name evidence="2" type="ORF">GPM918_LOCUS8079</name>
    <name evidence="3" type="ORF">SRO942_LOCUS8079</name>
</gene>
<keyword evidence="1" id="KW-0732">Signal</keyword>
<name>A0A813YWW8_9BILA</name>
<sequence length="428" mass="49042">MIGWLLIHLVIFQFVLPSKGSNNISTQYKLFLHEHEYLQARAELKLIRALLHIDNVTQSEQFRSLYNRRGDLHDTMLLDKLHEKLQNAKKVTSNTCKTHPVLIIGFSPSSVEHHDSIRLVTINKTNPATLHCTFVHSATNEINHSIQVINSMVFSAIIGGLRRETTIPGFYPKPMQCNPSFAVLATFKQKSANEKANPYVYGNPVYANEFPLSWKYTKTVMNEKCYGYLQEHRPQWDLYQSHYKDKSFSCDSIIVNVRITLDRYSAVIDRNNTRILFAILDDQIDMAHLLYRYLMNHPINEILAENKVSMDNLNAIAAKVIELPSEFNFIPGYFVKKRNRTLYQIQDLSNLTKCNFNDLRTADPSALPTKTFIQACQKYMCIISGVDMVAEAWHCKGQCATKHCPCKAKNVNCGTKCHSSKKQLCSNV</sequence>
<dbReference type="EMBL" id="CAJNOQ010001373">
    <property type="protein sequence ID" value="CAF0890180.1"/>
    <property type="molecule type" value="Genomic_DNA"/>
</dbReference>
<reference evidence="2" key="1">
    <citation type="submission" date="2021-02" db="EMBL/GenBank/DDBJ databases">
        <authorList>
            <person name="Nowell W R."/>
        </authorList>
    </citation>
    <scope>NUCLEOTIDE SEQUENCE</scope>
</reference>
<accession>A0A813YWW8</accession>